<dbReference type="InterPro" id="IPR029063">
    <property type="entry name" value="SAM-dependent_MTases_sf"/>
</dbReference>
<dbReference type="GO" id="GO:0008170">
    <property type="term" value="F:N-methyltransferase activity"/>
    <property type="evidence" value="ECO:0007669"/>
    <property type="project" value="InterPro"/>
</dbReference>
<reference evidence="8 9" key="1">
    <citation type="submission" date="2019-07" db="EMBL/GenBank/DDBJ databases">
        <title>Rufibacter sp. nov., isolated from lake sediment.</title>
        <authorList>
            <person name="Qu J.-H."/>
        </authorList>
    </citation>
    <scope>NUCLEOTIDE SEQUENCE [LARGE SCALE GENOMIC DNA]</scope>
    <source>
        <strain evidence="8 9">NBS58-1</strain>
    </source>
</reference>
<sequence length="1082" mass="122792">MISLDTFEEKLIDLAEKIKNNFSSSISANPEDQLKRPISEFIESLIPGTITTRTEVQVEGLGARPDMGVARENLLCGHIELKATHISLKNLKGANKKQFEKFKALPNLIYTNCNEWVLYKSGEKEGAIIEFNGDVIRDGCKAINREKTEQLYKILFDFINWNPIVPRTPKSLANLLAPICKLLRSDVEIALKNGESKIHLLYKDWQRLFFPEADQLQFADAYAQTLTYALLLARLSGAEIINPESAATYLDSGHSLLAQTLRLLGQKDAREEMKTAVELLQRIIGAVDFVKISKKGDPWLYFYEDFLTVYDPKLRKDYGVYYTPLEVVECQIKLCSELLKNKFNKPLAFADENVTFLDPATGTAAYPLIAIQHGLQEASQRFGEGMIASIATRMANNFYAFENMVGPYAVSHMRITQLLKNAGGSIPDDGIKVFLTDTLEDPAAEPPKFSFAERVMAKEHIRAQNVKNNTQILVCIGNPPYNREQREVDDQGVRRKGGWIRFGSNLTNTNTSGILKDFIDGVPGVHVKNLYNDYVYFWRWALWKLYENASSSNQGIISFITASSYLRGPAFSSMRKKMREAFDELWIIDLEGDNLGARKTENIFNIQTPVAISIGFRKDICDSQVPANVWYSKVTGTRAEKLSFLSNISSFKDISWQLCFEEWEKPMLPKTSGDYFSYPLITDIFPWQHSGVQFKRKWPIASQKEILVKRWRVLVSALDLDERRRLFGKEGDRPISKDFKAFGVVQGGKKISSLKPDTPTPQIKSFSFRSFDRQYCLVDNRLAARIRPELWSCYSEQQVFITSIFSQVLGEGIGLVATSSIPDLNFFCGRGGKDVIPLWKDVDATIPNITETLLENISKQLGEDISPKSLLSYCYSLLSQPEYTSLFSEELINPGLRVPITKDLKIFKKASEIGERLLFLHTYAERFIGENEIKGQVPPGLALCTKAVPTNKEEYPEDFSYDEYTLTLKVGKGEFSPVAREIYEFSISGWDVVKKWLSYRMKGSAGKLSSPLDDILPEIWTADYTKELLELLWILEHTIALYPLLKDLLTEVINSNCFNESELPKPKEVEKYSLKEQGILLG</sequence>
<name>A0A5B6T8X5_9BACT</name>
<dbReference type="InterPro" id="IPR003356">
    <property type="entry name" value="DNA_methylase_A-5"/>
</dbReference>
<dbReference type="InterPro" id="IPR041635">
    <property type="entry name" value="Type_ISP_LLaBIII_C"/>
</dbReference>
<evidence type="ECO:0000313" key="8">
    <source>
        <dbReference type="EMBL" id="KAA3435950.1"/>
    </source>
</evidence>
<dbReference type="GO" id="GO:0003677">
    <property type="term" value="F:DNA binding"/>
    <property type="evidence" value="ECO:0007669"/>
    <property type="project" value="InterPro"/>
</dbReference>
<dbReference type="AlphaFoldDB" id="A0A5B6T8X5"/>
<protein>
    <recommendedName>
        <fullName evidence="2">site-specific DNA-methyltransferase (adenine-specific)</fullName>
        <ecNumber evidence="2">2.1.1.72</ecNumber>
    </recommendedName>
</protein>
<dbReference type="OrthoDB" id="9759819at2"/>
<evidence type="ECO:0000256" key="5">
    <source>
        <dbReference type="ARBA" id="ARBA00047942"/>
    </source>
</evidence>
<accession>A0A5B6T8X5</accession>
<evidence type="ECO:0000259" key="7">
    <source>
        <dbReference type="Pfam" id="PF18135"/>
    </source>
</evidence>
<evidence type="ECO:0000256" key="2">
    <source>
        <dbReference type="ARBA" id="ARBA00011900"/>
    </source>
</evidence>
<dbReference type="SUPFAM" id="SSF53335">
    <property type="entry name" value="S-adenosyl-L-methionine-dependent methyltransferases"/>
    <property type="match status" value="1"/>
</dbReference>
<dbReference type="GO" id="GO:0032259">
    <property type="term" value="P:methylation"/>
    <property type="evidence" value="ECO:0007669"/>
    <property type="project" value="UniProtKB-KW"/>
</dbReference>
<proteinExistence type="inferred from homology"/>
<dbReference type="GO" id="GO:0009007">
    <property type="term" value="F:site-specific DNA-methyltransferase (adenine-specific) activity"/>
    <property type="evidence" value="ECO:0007669"/>
    <property type="project" value="UniProtKB-EC"/>
</dbReference>
<dbReference type="PANTHER" id="PTHR33841">
    <property type="entry name" value="DNA METHYLTRANSFERASE YEEA-RELATED"/>
    <property type="match status" value="1"/>
</dbReference>
<dbReference type="Proteomes" id="UP000324133">
    <property type="component" value="Unassembled WGS sequence"/>
</dbReference>
<gene>
    <name evidence="8" type="ORF">FOA19_23180</name>
</gene>
<evidence type="ECO:0000256" key="3">
    <source>
        <dbReference type="ARBA" id="ARBA00022603"/>
    </source>
</evidence>
<dbReference type="Pfam" id="PF18135">
    <property type="entry name" value="Type_ISP_C"/>
    <property type="match status" value="1"/>
</dbReference>
<evidence type="ECO:0000256" key="1">
    <source>
        <dbReference type="ARBA" id="ARBA00006594"/>
    </source>
</evidence>
<dbReference type="Gene3D" id="3.40.50.150">
    <property type="entry name" value="Vaccinia Virus protein VP39"/>
    <property type="match status" value="1"/>
</dbReference>
<keyword evidence="3 8" id="KW-0489">Methyltransferase</keyword>
<dbReference type="RefSeq" id="WP_149093264.1">
    <property type="nucleotide sequence ID" value="NZ_VKKY01000005.1"/>
</dbReference>
<evidence type="ECO:0000313" key="9">
    <source>
        <dbReference type="Proteomes" id="UP000324133"/>
    </source>
</evidence>
<dbReference type="Pfam" id="PF02384">
    <property type="entry name" value="N6_Mtase"/>
    <property type="match status" value="1"/>
</dbReference>
<keyword evidence="9" id="KW-1185">Reference proteome</keyword>
<comment type="caution">
    <text evidence="8">The sequence shown here is derived from an EMBL/GenBank/DDBJ whole genome shotgun (WGS) entry which is preliminary data.</text>
</comment>
<dbReference type="EC" id="2.1.1.72" evidence="2"/>
<dbReference type="InterPro" id="IPR050953">
    <property type="entry name" value="N4_N6_ade-DNA_methylase"/>
</dbReference>
<feature type="domain" description="DNA methylase adenine-specific" evidence="6">
    <location>
        <begin position="302"/>
        <end position="484"/>
    </location>
</feature>
<comment type="similarity">
    <text evidence="1">Belongs to the N(4)/N(6)-methyltransferase family.</text>
</comment>
<dbReference type="PANTHER" id="PTHR33841:SF1">
    <property type="entry name" value="DNA METHYLTRANSFERASE A"/>
    <property type="match status" value="1"/>
</dbReference>
<dbReference type="EMBL" id="VKKY01000005">
    <property type="protein sequence ID" value="KAA3435950.1"/>
    <property type="molecule type" value="Genomic_DNA"/>
</dbReference>
<feature type="domain" description="Type ISP restriction-modification enzyme LLaBIII C-terminal specificity" evidence="7">
    <location>
        <begin position="683"/>
        <end position="1031"/>
    </location>
</feature>
<comment type="catalytic activity">
    <reaction evidence="5">
        <text>a 2'-deoxyadenosine in DNA + S-adenosyl-L-methionine = an N(6)-methyl-2'-deoxyadenosine in DNA + S-adenosyl-L-homocysteine + H(+)</text>
        <dbReference type="Rhea" id="RHEA:15197"/>
        <dbReference type="Rhea" id="RHEA-COMP:12418"/>
        <dbReference type="Rhea" id="RHEA-COMP:12419"/>
        <dbReference type="ChEBI" id="CHEBI:15378"/>
        <dbReference type="ChEBI" id="CHEBI:57856"/>
        <dbReference type="ChEBI" id="CHEBI:59789"/>
        <dbReference type="ChEBI" id="CHEBI:90615"/>
        <dbReference type="ChEBI" id="CHEBI:90616"/>
        <dbReference type="EC" id="2.1.1.72"/>
    </reaction>
</comment>
<evidence type="ECO:0000259" key="6">
    <source>
        <dbReference type="Pfam" id="PF02384"/>
    </source>
</evidence>
<evidence type="ECO:0000256" key="4">
    <source>
        <dbReference type="ARBA" id="ARBA00022679"/>
    </source>
</evidence>
<keyword evidence="4" id="KW-0808">Transferase</keyword>
<organism evidence="8 9">
    <name type="scientific">Rufibacter hautae</name>
    <dbReference type="NCBI Taxonomy" id="2595005"/>
    <lineage>
        <taxon>Bacteria</taxon>
        <taxon>Pseudomonadati</taxon>
        <taxon>Bacteroidota</taxon>
        <taxon>Cytophagia</taxon>
        <taxon>Cytophagales</taxon>
        <taxon>Hymenobacteraceae</taxon>
        <taxon>Rufibacter</taxon>
    </lineage>
</organism>